<dbReference type="InterPro" id="IPR000988">
    <property type="entry name" value="Ribosomal_eL24-rel_N"/>
</dbReference>
<dbReference type="GO" id="GO:0003729">
    <property type="term" value="F:mRNA binding"/>
    <property type="evidence" value="ECO:0007669"/>
    <property type="project" value="TreeGrafter"/>
</dbReference>
<feature type="region of interest" description="Disordered" evidence="4">
    <location>
        <begin position="75"/>
        <end position="123"/>
    </location>
</feature>
<feature type="region of interest" description="Disordered" evidence="4">
    <location>
        <begin position="420"/>
        <end position="476"/>
    </location>
</feature>
<dbReference type="EMBL" id="VIFY01000003">
    <property type="protein sequence ID" value="TQB77216.1"/>
    <property type="molecule type" value="Genomic_DNA"/>
</dbReference>
<dbReference type="PANTHER" id="PTHR10792">
    <property type="entry name" value="60S RIBOSOMAL PROTEIN L24"/>
    <property type="match status" value="1"/>
</dbReference>
<dbReference type="InterPro" id="IPR056366">
    <property type="entry name" value="Ribosomal_eL24"/>
</dbReference>
<protein>
    <submittedName>
        <fullName evidence="6">60S ribosomal protein L24</fullName>
    </submittedName>
</protein>
<dbReference type="GO" id="GO:0003735">
    <property type="term" value="F:structural constituent of ribosome"/>
    <property type="evidence" value="ECO:0007669"/>
    <property type="project" value="InterPro"/>
</dbReference>
<feature type="compositionally biased region" description="Basic and acidic residues" evidence="4">
    <location>
        <begin position="420"/>
        <end position="445"/>
    </location>
</feature>
<evidence type="ECO:0000313" key="6">
    <source>
        <dbReference type="EMBL" id="TQB77216.1"/>
    </source>
</evidence>
<evidence type="ECO:0000256" key="4">
    <source>
        <dbReference type="SAM" id="MobiDB-lite"/>
    </source>
</evidence>
<dbReference type="Gene3D" id="6.10.250.1270">
    <property type="match status" value="1"/>
</dbReference>
<feature type="compositionally biased region" description="Basic residues" evidence="4">
    <location>
        <begin position="109"/>
        <end position="123"/>
    </location>
</feature>
<evidence type="ECO:0000256" key="3">
    <source>
        <dbReference type="ARBA" id="ARBA00023274"/>
    </source>
</evidence>
<evidence type="ECO:0000313" key="7">
    <source>
        <dbReference type="Proteomes" id="UP000319663"/>
    </source>
</evidence>
<keyword evidence="7" id="KW-1185">Reference proteome</keyword>
<reference evidence="6 7" key="1">
    <citation type="submission" date="2019-06" db="EMBL/GenBank/DDBJ databases">
        <title>Wine fermentation using esterase from Monascus purpureus.</title>
        <authorList>
            <person name="Geng C."/>
            <person name="Zhang Y."/>
        </authorList>
    </citation>
    <scope>NUCLEOTIDE SEQUENCE [LARGE SCALE GENOMIC DNA]</scope>
    <source>
        <strain evidence="6">HQ1</strain>
    </source>
</reference>
<dbReference type="PROSITE" id="PS01073">
    <property type="entry name" value="RIBOSOMAL_L24E"/>
    <property type="match status" value="1"/>
</dbReference>
<dbReference type="Proteomes" id="UP000319663">
    <property type="component" value="Unassembled WGS sequence"/>
</dbReference>
<dbReference type="GO" id="GO:0002181">
    <property type="term" value="P:cytoplasmic translation"/>
    <property type="evidence" value="ECO:0007669"/>
    <property type="project" value="TreeGrafter"/>
</dbReference>
<proteinExistence type="inferred from homology"/>
<keyword evidence="3" id="KW-0687">Ribonucleoprotein</keyword>
<keyword evidence="2 6" id="KW-0689">Ribosomal protein</keyword>
<organism evidence="6 7">
    <name type="scientific">Monascus purpureus</name>
    <name type="common">Red mold</name>
    <name type="synonym">Monascus anka</name>
    <dbReference type="NCBI Taxonomy" id="5098"/>
    <lineage>
        <taxon>Eukaryota</taxon>
        <taxon>Fungi</taxon>
        <taxon>Dikarya</taxon>
        <taxon>Ascomycota</taxon>
        <taxon>Pezizomycotina</taxon>
        <taxon>Eurotiomycetes</taxon>
        <taxon>Eurotiomycetidae</taxon>
        <taxon>Eurotiales</taxon>
        <taxon>Aspergillaceae</taxon>
        <taxon>Monascus</taxon>
    </lineage>
</organism>
<feature type="domain" description="Large ribosomal subunit protein eL24-related N-terminal" evidence="5">
    <location>
        <begin position="317"/>
        <end position="382"/>
    </location>
</feature>
<feature type="region of interest" description="Disordered" evidence="4">
    <location>
        <begin position="142"/>
        <end position="166"/>
    </location>
</feature>
<dbReference type="InterPro" id="IPR023442">
    <property type="entry name" value="Ribosomal_eL24_CS"/>
</dbReference>
<dbReference type="AlphaFoldDB" id="A0A507R8C2"/>
<name>A0A507R8C2_MONPU</name>
<dbReference type="GO" id="GO:0022625">
    <property type="term" value="C:cytosolic large ribosomal subunit"/>
    <property type="evidence" value="ECO:0007669"/>
    <property type="project" value="TreeGrafter"/>
</dbReference>
<evidence type="ECO:0000256" key="1">
    <source>
        <dbReference type="ARBA" id="ARBA00005647"/>
    </source>
</evidence>
<dbReference type="Gene3D" id="2.30.170.20">
    <property type="entry name" value="Ribosomal protein L24e"/>
    <property type="match status" value="1"/>
</dbReference>
<accession>A0A507R8C2</accession>
<dbReference type="InterPro" id="IPR038630">
    <property type="entry name" value="L24e/L24_sf"/>
</dbReference>
<dbReference type="SUPFAM" id="SSF57716">
    <property type="entry name" value="Glucocorticoid receptor-like (DNA-binding domain)"/>
    <property type="match status" value="1"/>
</dbReference>
<evidence type="ECO:0000259" key="5">
    <source>
        <dbReference type="Pfam" id="PF01246"/>
    </source>
</evidence>
<gene>
    <name evidence="6" type="primary">RPL24</name>
    <name evidence="6" type="ORF">MPDQ_004616</name>
</gene>
<feature type="compositionally biased region" description="Low complexity" evidence="4">
    <location>
        <begin position="446"/>
        <end position="476"/>
    </location>
</feature>
<dbReference type="CDD" id="cd00472">
    <property type="entry name" value="Ribosomal_L24e_L24"/>
    <property type="match status" value="1"/>
</dbReference>
<sequence length="476" mass="53264">MNDPTACEKPQSPAKEESSFEIESLSIQGKDAKPKGPASVKPAMSHLSHKVIKYIRSPGDYAFFDLDRYEQSISDEGKKEFRVRPLSDEDVARHPEAADGDVKSEKSAKSKKKHVHKWLRKQHKKRGSYEVDLLTKFGDTSRLNSDKSSSEAAFDEENDKFSKSDDSCSLSRSSFSFKDQHSLIEEEGNVLPKTIEDIRKETGTQVLLLSSKYVTGPRRVGDERLWNSRNLRCAHCLGKCPVCSIACCVYEEARRKMAKSSSDCDKAAAAELVQIIEGFGSKVKDMTRAARSDSTQSPNANRQHLVSTGCASVTFKMRTYDDSFSGQRIYPGKGKLYVRGDSKIFRFQNGKSESLFLQRKNPRRISWTVLYRRQHKKGISEEVAKKRTRRVVKHQRAVVGASLDVIKERRSMRPEARLAARQQAIKEAKEKKAASESRKKAEKAKNAANAAKGGAQRIQSKQGAKGAAPKVAAKSR</sequence>
<feature type="compositionally biased region" description="Basic and acidic residues" evidence="4">
    <location>
        <begin position="75"/>
        <end position="108"/>
    </location>
</feature>
<feature type="region of interest" description="Disordered" evidence="4">
    <location>
        <begin position="1"/>
        <end position="44"/>
    </location>
</feature>
<evidence type="ECO:0000256" key="2">
    <source>
        <dbReference type="ARBA" id="ARBA00022980"/>
    </source>
</evidence>
<dbReference type="Pfam" id="PF01246">
    <property type="entry name" value="Ribosomal_L24e"/>
    <property type="match status" value="1"/>
</dbReference>
<comment type="similarity">
    <text evidence="1">Belongs to the eukaryotic ribosomal protein eL24 family.</text>
</comment>
<comment type="caution">
    <text evidence="6">The sequence shown here is derived from an EMBL/GenBank/DDBJ whole genome shotgun (WGS) entry which is preliminary data.</text>
</comment>
<dbReference type="FunFam" id="2.30.170.20:FF:000002">
    <property type="entry name" value="60S ribosomal protein L24"/>
    <property type="match status" value="1"/>
</dbReference>
<dbReference type="STRING" id="5098.A0A507R8C2"/>
<dbReference type="PANTHER" id="PTHR10792:SF1">
    <property type="entry name" value="RIBOSOMAL PROTEIN L24"/>
    <property type="match status" value="1"/>
</dbReference>